<protein>
    <submittedName>
        <fullName evidence="1">Uncharacterized protein</fullName>
    </submittedName>
</protein>
<dbReference type="AlphaFoldDB" id="A0A3M7F8U9"/>
<dbReference type="EMBL" id="QWIR01000138">
    <property type="protein sequence ID" value="RMY85047.1"/>
    <property type="molecule type" value="Genomic_DNA"/>
</dbReference>
<name>A0A3M7F8U9_HORWE</name>
<proteinExistence type="predicted"/>
<accession>A0A3M7F8U9</accession>
<sequence length="179" mass="20575">MAGVERVLTEVTPDILEMHSYEQWTAARMTQSGLVGRDLLTGVRTAFSPLRFALPLNITRMAFISQYRHHHKHNRQHLLLCADQQKPRKGEDARLRRTGSEHVTIMQRLPGSIPSVQRHNRHIVDVDAPRPHVDDFVGQVRISYPSLLSIAQKNFSYSSIHPSQTFFRYPSFPGHSYPK</sequence>
<reference evidence="1 2" key="1">
    <citation type="journal article" date="2018" name="BMC Genomics">
        <title>Genomic evidence for intraspecific hybridization in a clonal and extremely halotolerant yeast.</title>
        <authorList>
            <person name="Gostincar C."/>
            <person name="Stajich J.E."/>
            <person name="Zupancic J."/>
            <person name="Zalar P."/>
            <person name="Gunde-Cimerman N."/>
        </authorList>
    </citation>
    <scope>NUCLEOTIDE SEQUENCE [LARGE SCALE GENOMIC DNA]</scope>
    <source>
        <strain evidence="1 2">EXF-2788</strain>
    </source>
</reference>
<organism evidence="1 2">
    <name type="scientific">Hortaea werneckii</name>
    <name type="common">Black yeast</name>
    <name type="synonym">Cladosporium werneckii</name>
    <dbReference type="NCBI Taxonomy" id="91943"/>
    <lineage>
        <taxon>Eukaryota</taxon>
        <taxon>Fungi</taxon>
        <taxon>Dikarya</taxon>
        <taxon>Ascomycota</taxon>
        <taxon>Pezizomycotina</taxon>
        <taxon>Dothideomycetes</taxon>
        <taxon>Dothideomycetidae</taxon>
        <taxon>Mycosphaerellales</taxon>
        <taxon>Teratosphaeriaceae</taxon>
        <taxon>Hortaea</taxon>
    </lineage>
</organism>
<dbReference type="VEuPathDB" id="FungiDB:BTJ68_09540"/>
<gene>
    <name evidence="1" type="ORF">D0861_06650</name>
</gene>
<comment type="caution">
    <text evidence="1">The sequence shown here is derived from an EMBL/GenBank/DDBJ whole genome shotgun (WGS) entry which is preliminary data.</text>
</comment>
<evidence type="ECO:0000313" key="1">
    <source>
        <dbReference type="EMBL" id="RMY85047.1"/>
    </source>
</evidence>
<evidence type="ECO:0000313" key="2">
    <source>
        <dbReference type="Proteomes" id="UP000268823"/>
    </source>
</evidence>
<dbReference type="Proteomes" id="UP000268823">
    <property type="component" value="Unassembled WGS sequence"/>
</dbReference>